<comment type="caution">
    <text evidence="1">The sequence shown here is derived from an EMBL/GenBank/DDBJ whole genome shotgun (WGS) entry which is preliminary data.</text>
</comment>
<accession>A0ABU9K7U9</accession>
<dbReference type="Proteomes" id="UP001389717">
    <property type="component" value="Unassembled WGS sequence"/>
</dbReference>
<dbReference type="EC" id="3.1.-.-" evidence="1"/>
<dbReference type="SUPFAM" id="SSF50118">
    <property type="entry name" value="Cell growth inhibitor/plasmid maintenance toxic component"/>
    <property type="match status" value="1"/>
</dbReference>
<keyword evidence="1" id="KW-0378">Hydrolase</keyword>
<dbReference type="EMBL" id="JBBYAF010000011">
    <property type="protein sequence ID" value="MEL3972092.1"/>
    <property type="molecule type" value="Genomic_DNA"/>
</dbReference>
<sequence>MLKYESAKKDRRLNAYLNENFIKRGDIFLIQGEGIDYYKRETVPALVLQNNRGNKFAPTTIVALAIYQCELHKGITKFDFMNITTIDKRRIIRKIGNFPNSKNINLDQGIRHSVINRNFTDVIFV</sequence>
<proteinExistence type="predicted"/>
<evidence type="ECO:0000313" key="2">
    <source>
        <dbReference type="Proteomes" id="UP001389717"/>
    </source>
</evidence>
<dbReference type="GO" id="GO:0016787">
    <property type="term" value="F:hydrolase activity"/>
    <property type="evidence" value="ECO:0007669"/>
    <property type="project" value="UniProtKB-KW"/>
</dbReference>
<gene>
    <name evidence="1" type="ORF">AAEO50_07360</name>
</gene>
<dbReference type="RefSeq" id="WP_341982033.1">
    <property type="nucleotide sequence ID" value="NZ_JBBYAF010000011.1"/>
</dbReference>
<name>A0ABU9K7U9_9BACI</name>
<keyword evidence="2" id="KW-1185">Reference proteome</keyword>
<evidence type="ECO:0000313" key="1">
    <source>
        <dbReference type="EMBL" id="MEL3972092.1"/>
    </source>
</evidence>
<organism evidence="1 2">
    <name type="scientific">Rossellomorea oryzaecorticis</name>
    <dbReference type="NCBI Taxonomy" id="1396505"/>
    <lineage>
        <taxon>Bacteria</taxon>
        <taxon>Bacillati</taxon>
        <taxon>Bacillota</taxon>
        <taxon>Bacilli</taxon>
        <taxon>Bacillales</taxon>
        <taxon>Bacillaceae</taxon>
        <taxon>Rossellomorea</taxon>
    </lineage>
</organism>
<reference evidence="1 2" key="1">
    <citation type="submission" date="2024-04" db="EMBL/GenBank/DDBJ databases">
        <title>Bacillus oryzaecorticis sp. nov., a moderately halophilic bacterium isolated from rice husks.</title>
        <authorList>
            <person name="Zhu H.-S."/>
        </authorList>
    </citation>
    <scope>NUCLEOTIDE SEQUENCE [LARGE SCALE GENOMIC DNA]</scope>
    <source>
        <strain evidence="1 2">ZC255</strain>
    </source>
</reference>
<dbReference type="InterPro" id="IPR011067">
    <property type="entry name" value="Plasmid_toxin/cell-grow_inhib"/>
</dbReference>
<dbReference type="Gene3D" id="2.30.30.110">
    <property type="match status" value="1"/>
</dbReference>
<protein>
    <submittedName>
        <fullName evidence="1">Type II toxin-antitoxin system PemK/MazF family toxin</fullName>
        <ecNumber evidence="1">3.1.-.-</ecNumber>
    </submittedName>
</protein>